<dbReference type="AlphaFoldDB" id="A0A2A2FBI2"/>
<dbReference type="HAMAP" id="MF_01810">
    <property type="entry name" value="YidC_type1"/>
    <property type="match status" value="1"/>
</dbReference>
<dbReference type="InterPro" id="IPR047196">
    <property type="entry name" value="YidC_ALB_C"/>
</dbReference>
<feature type="transmembrane region" description="Helical" evidence="13">
    <location>
        <begin position="386"/>
        <end position="406"/>
    </location>
</feature>
<keyword evidence="7 13" id="KW-0653">Protein transport</keyword>
<dbReference type="CDD" id="cd20070">
    <property type="entry name" value="5TM_YidC_Alb3"/>
    <property type="match status" value="1"/>
</dbReference>
<dbReference type="GO" id="GO:0005886">
    <property type="term" value="C:plasma membrane"/>
    <property type="evidence" value="ECO:0007669"/>
    <property type="project" value="UniProtKB-SubCell"/>
</dbReference>
<dbReference type="GO" id="GO:0051205">
    <property type="term" value="P:protein insertion into membrane"/>
    <property type="evidence" value="ECO:0007669"/>
    <property type="project" value="TreeGrafter"/>
</dbReference>
<evidence type="ECO:0000256" key="8">
    <source>
        <dbReference type="ARBA" id="ARBA00022989"/>
    </source>
</evidence>
<comment type="function">
    <text evidence="13">Required for the insertion and/or proper folding and/or complex formation of integral membrane proteins into the membrane. Involved in integration of membrane proteins that insert both dependently and independently of the Sec translocase complex, as well as at least some lipoproteins. Aids folding of multispanning membrane proteins.</text>
</comment>
<evidence type="ECO:0000256" key="12">
    <source>
        <dbReference type="ARBA" id="ARBA00033342"/>
    </source>
</evidence>
<sequence>MDIPRVAIWLGLAIVSYLLVMAWNEDYHQQSVSTEPVAAEESAPADSGTQSQQPPDSSDSSDTGDGFERPESDMATANQETSPEETTTSGGTADSSNTIRVRTDVLDARISLNGGHLVEAWLPEHTRTRESDKPLKLLRNDDELTYILESSLLGDGGSARGHGNLTFTSESDSYRLDEGEDSLTVDLTHETDSGVQIIKRYTFERDHYRLKVSYHIRNNSSEPWNGYFSGRIVRDESGDPTGQRILGVQAFLGMVLSTPQDPYTKYEFSDLRENPLNRQVEGGWIAFLQHYFMSSWIPDQEETHRYQTRQRGSNLHVMGFVSPGTEVAPGEEKEISSRVYVGPKIIERLQGIAPNLDRTVDFGWLFFISQPLFYLLDWFHDLTGNWGVAIILLTVVVKLAFYKLSATSYRSMANMRRVQPEMQRLKEQYGDDRQKLSQEMMNLYKKEKINPLGGCLPILVQMPVFISLYWVLFESVQLRHAPFMLWINDLSVMDPYFILPILMGGSMFLQMQLNPTPPDPVQAKVMKLLPIMFTFFFLWFPAGLVLYWLSNNVLSMAQQFFIYRQIEKEQGKSAKG</sequence>
<proteinExistence type="inferred from homology"/>
<dbReference type="PRINTS" id="PR00701">
    <property type="entry name" value="60KDINNERMP"/>
</dbReference>
<evidence type="ECO:0000256" key="4">
    <source>
        <dbReference type="ARBA" id="ARBA00022448"/>
    </source>
</evidence>
<dbReference type="Pfam" id="PF02096">
    <property type="entry name" value="60KD_IMP"/>
    <property type="match status" value="1"/>
</dbReference>
<evidence type="ECO:0000256" key="2">
    <source>
        <dbReference type="ARBA" id="ARBA00010527"/>
    </source>
</evidence>
<evidence type="ECO:0000256" key="5">
    <source>
        <dbReference type="ARBA" id="ARBA00022475"/>
    </source>
</evidence>
<organism evidence="17 18">
    <name type="scientific">Halovibrio salipaludis</name>
    <dbReference type="NCBI Taxonomy" id="2032626"/>
    <lineage>
        <taxon>Bacteria</taxon>
        <taxon>Pseudomonadati</taxon>
        <taxon>Pseudomonadota</taxon>
        <taxon>Gammaproteobacteria</taxon>
        <taxon>Oceanospirillales</taxon>
        <taxon>Halomonadaceae</taxon>
        <taxon>Halovibrio</taxon>
    </lineage>
</organism>
<dbReference type="InterPro" id="IPR028055">
    <property type="entry name" value="YidC/Oxa/ALB_C"/>
</dbReference>
<dbReference type="RefSeq" id="WP_095616135.1">
    <property type="nucleotide sequence ID" value="NZ_NSKD01000001.1"/>
</dbReference>
<feature type="transmembrane region" description="Helical" evidence="13">
    <location>
        <begin position="449"/>
        <end position="472"/>
    </location>
</feature>
<dbReference type="OrthoDB" id="9780552at2"/>
<evidence type="ECO:0000256" key="6">
    <source>
        <dbReference type="ARBA" id="ARBA00022692"/>
    </source>
</evidence>
<evidence type="ECO:0000256" key="9">
    <source>
        <dbReference type="ARBA" id="ARBA00023136"/>
    </source>
</evidence>
<dbReference type="InterPro" id="IPR028053">
    <property type="entry name" value="Membr_insert_YidC_N"/>
</dbReference>
<feature type="region of interest" description="Disordered" evidence="14">
    <location>
        <begin position="33"/>
        <end position="99"/>
    </location>
</feature>
<evidence type="ECO:0000256" key="1">
    <source>
        <dbReference type="ARBA" id="ARBA00004429"/>
    </source>
</evidence>
<evidence type="ECO:0000313" key="18">
    <source>
        <dbReference type="Proteomes" id="UP000218896"/>
    </source>
</evidence>
<feature type="transmembrane region" description="Helical" evidence="13">
    <location>
        <begin position="492"/>
        <end position="509"/>
    </location>
</feature>
<evidence type="ECO:0000256" key="13">
    <source>
        <dbReference type="HAMAP-Rule" id="MF_01810"/>
    </source>
</evidence>
<feature type="domain" description="Membrane insertase YidC/Oxa/ALB C-terminal" evidence="15">
    <location>
        <begin position="386"/>
        <end position="564"/>
    </location>
</feature>
<dbReference type="InterPro" id="IPR019998">
    <property type="entry name" value="Membr_insert_YidC"/>
</dbReference>
<reference evidence="17 18" key="1">
    <citation type="submission" date="2017-08" db="EMBL/GenBank/DDBJ databases">
        <title>Halovibrio sewagensis sp. nov., isolated from wastewater of high salinity.</title>
        <authorList>
            <person name="Dong X."/>
            <person name="Zhang G."/>
        </authorList>
    </citation>
    <scope>NUCLEOTIDE SEQUENCE [LARGE SCALE GENOMIC DNA]</scope>
    <source>
        <strain evidence="17 18">YL5-2</strain>
    </source>
</reference>
<evidence type="ECO:0000256" key="7">
    <source>
        <dbReference type="ARBA" id="ARBA00022927"/>
    </source>
</evidence>
<accession>A0A2A2FBI2</accession>
<dbReference type="GO" id="GO:0032977">
    <property type="term" value="F:membrane insertase activity"/>
    <property type="evidence" value="ECO:0007669"/>
    <property type="project" value="InterPro"/>
</dbReference>
<evidence type="ECO:0000259" key="16">
    <source>
        <dbReference type="Pfam" id="PF14849"/>
    </source>
</evidence>
<comment type="subunit">
    <text evidence="13">Interacts with the Sec translocase complex via SecD. Specifically interacts with transmembrane segments of nascent integral membrane proteins during membrane integration.</text>
</comment>
<dbReference type="InterPro" id="IPR001708">
    <property type="entry name" value="YidC/ALB3/OXA1/COX18"/>
</dbReference>
<dbReference type="EMBL" id="NSKD01000001">
    <property type="protein sequence ID" value="PAU82037.1"/>
    <property type="molecule type" value="Genomic_DNA"/>
</dbReference>
<dbReference type="Pfam" id="PF14849">
    <property type="entry name" value="YidC_periplas"/>
    <property type="match status" value="1"/>
</dbReference>
<dbReference type="NCBIfam" id="TIGR03592">
    <property type="entry name" value="yidC_oxa1_cterm"/>
    <property type="match status" value="1"/>
</dbReference>
<keyword evidence="4 13" id="KW-0813">Transport</keyword>
<evidence type="ECO:0000256" key="10">
    <source>
        <dbReference type="ARBA" id="ARBA00023186"/>
    </source>
</evidence>
<dbReference type="Gene3D" id="2.70.98.90">
    <property type="match status" value="1"/>
</dbReference>
<keyword evidence="6 13" id="KW-0812">Transmembrane</keyword>
<comment type="similarity">
    <text evidence="2 13">Belongs to the OXA1/ALB3/YidC family. Type 1 subfamily.</text>
</comment>
<dbReference type="Proteomes" id="UP000218896">
    <property type="component" value="Unassembled WGS sequence"/>
</dbReference>
<feature type="transmembrane region" description="Helical" evidence="13">
    <location>
        <begin position="6"/>
        <end position="23"/>
    </location>
</feature>
<evidence type="ECO:0000313" key="17">
    <source>
        <dbReference type="EMBL" id="PAU82037.1"/>
    </source>
</evidence>
<evidence type="ECO:0000256" key="3">
    <source>
        <dbReference type="ARBA" id="ARBA00015325"/>
    </source>
</evidence>
<evidence type="ECO:0000256" key="14">
    <source>
        <dbReference type="SAM" id="MobiDB-lite"/>
    </source>
</evidence>
<keyword evidence="5 13" id="KW-1003">Cell membrane</keyword>
<comment type="subcellular location">
    <subcellularLocation>
        <location evidence="1">Cell inner membrane</location>
        <topology evidence="1">Multi-pass membrane protein</topology>
    </subcellularLocation>
    <subcellularLocation>
        <location evidence="13">Cell membrane</location>
        <topology evidence="13">Multi-pass membrane protein</topology>
    </subcellularLocation>
</comment>
<dbReference type="PANTHER" id="PTHR12428:SF65">
    <property type="entry name" value="CYTOCHROME C OXIDASE ASSEMBLY PROTEIN COX18, MITOCHONDRIAL"/>
    <property type="match status" value="1"/>
</dbReference>
<dbReference type="NCBIfam" id="TIGR03593">
    <property type="entry name" value="yidC_nterm"/>
    <property type="match status" value="1"/>
</dbReference>
<evidence type="ECO:0000256" key="11">
    <source>
        <dbReference type="ARBA" id="ARBA00033245"/>
    </source>
</evidence>
<dbReference type="PANTHER" id="PTHR12428">
    <property type="entry name" value="OXA1"/>
    <property type="match status" value="1"/>
</dbReference>
<feature type="compositionally biased region" description="Low complexity" evidence="14">
    <location>
        <begin position="46"/>
        <end position="64"/>
    </location>
</feature>
<dbReference type="GO" id="GO:0015031">
    <property type="term" value="P:protein transport"/>
    <property type="evidence" value="ECO:0007669"/>
    <property type="project" value="UniProtKB-KW"/>
</dbReference>
<keyword evidence="10 13" id="KW-0143">Chaperone</keyword>
<dbReference type="CDD" id="cd19961">
    <property type="entry name" value="EcYidC-like_peri"/>
    <property type="match status" value="1"/>
</dbReference>
<keyword evidence="18" id="KW-1185">Reference proteome</keyword>
<name>A0A2A2FBI2_9GAMM</name>
<protein>
    <recommendedName>
        <fullName evidence="3 13">Membrane protein insertase YidC</fullName>
    </recommendedName>
    <alternativeName>
        <fullName evidence="12 13">Foldase YidC</fullName>
    </alternativeName>
    <alternativeName>
        <fullName evidence="11 13">Membrane integrase YidC</fullName>
    </alternativeName>
    <alternativeName>
        <fullName evidence="13">Membrane protein YidC</fullName>
    </alternativeName>
</protein>
<keyword evidence="9 13" id="KW-0472">Membrane</keyword>
<evidence type="ECO:0000259" key="15">
    <source>
        <dbReference type="Pfam" id="PF02096"/>
    </source>
</evidence>
<keyword evidence="8 13" id="KW-1133">Transmembrane helix</keyword>
<feature type="domain" description="Membrane insertase YidC N-terminal" evidence="16">
    <location>
        <begin position="99"/>
        <end position="375"/>
    </location>
</feature>
<dbReference type="PRINTS" id="PR01900">
    <property type="entry name" value="YIDCPROTEIN"/>
</dbReference>
<dbReference type="InterPro" id="IPR038221">
    <property type="entry name" value="YidC_periplasmic_sf"/>
</dbReference>
<gene>
    <name evidence="13" type="primary">yidC</name>
    <name evidence="17" type="ORF">CK501_02490</name>
</gene>
<feature type="transmembrane region" description="Helical" evidence="13">
    <location>
        <begin position="529"/>
        <end position="549"/>
    </location>
</feature>
<dbReference type="NCBIfam" id="NF002353">
    <property type="entry name" value="PRK01318.1-4"/>
    <property type="match status" value="1"/>
</dbReference>
<feature type="compositionally biased region" description="Low complexity" evidence="14">
    <location>
        <begin position="80"/>
        <end position="92"/>
    </location>
</feature>
<dbReference type="NCBIfam" id="NF002352">
    <property type="entry name" value="PRK01318.1-3"/>
    <property type="match status" value="1"/>
</dbReference>
<comment type="caution">
    <text evidence="17">The sequence shown here is derived from an EMBL/GenBank/DDBJ whole genome shotgun (WGS) entry which is preliminary data.</text>
</comment>